<reference evidence="3" key="1">
    <citation type="submission" date="2025-08" db="UniProtKB">
        <authorList>
            <consortium name="RefSeq"/>
        </authorList>
    </citation>
    <scope>IDENTIFICATION</scope>
    <source>
        <tissue evidence="3">Muscle</tissue>
    </source>
</reference>
<accession>A0ABM1BZ44</accession>
<sequence length="203" mass="23116">MYLHSCTLLFLTGVVLYLGSAEQVDHQPMYQTFYKLHTLTGGDVLRFLMKNHVLDIFESSDILRVLDEISEGRFLRLFDSLKGNDIMKALVSTTRENSLAKTSNSKRSFDSLSGSSLGYSKRFDSLGGAALGTSKRNFDEIDNVGFNGFAKRNMDEIDNAGFRSFLKRRHSLAGHRKRNLDEIDNAGFEGFLKRRLYNENYNM</sequence>
<proteinExistence type="predicted"/>
<dbReference type="GeneID" id="106475266"/>
<dbReference type="Proteomes" id="UP000694941">
    <property type="component" value="Unplaced"/>
</dbReference>
<gene>
    <name evidence="3" type="primary">LOC106475266</name>
</gene>
<evidence type="ECO:0000256" key="1">
    <source>
        <dbReference type="SAM" id="SignalP"/>
    </source>
</evidence>
<feature type="chain" id="PRO_5047275834" evidence="1">
    <location>
        <begin position="22"/>
        <end position="203"/>
    </location>
</feature>
<keyword evidence="2" id="KW-1185">Reference proteome</keyword>
<dbReference type="RefSeq" id="XP_013791418.2">
    <property type="nucleotide sequence ID" value="XM_013935964.2"/>
</dbReference>
<name>A0ABM1BZ44_LIMPO</name>
<protein>
    <submittedName>
        <fullName evidence="3">Orcokinin peptides type B-like</fullName>
    </submittedName>
</protein>
<organism evidence="2 3">
    <name type="scientific">Limulus polyphemus</name>
    <name type="common">Atlantic horseshoe crab</name>
    <dbReference type="NCBI Taxonomy" id="6850"/>
    <lineage>
        <taxon>Eukaryota</taxon>
        <taxon>Metazoa</taxon>
        <taxon>Ecdysozoa</taxon>
        <taxon>Arthropoda</taxon>
        <taxon>Chelicerata</taxon>
        <taxon>Merostomata</taxon>
        <taxon>Xiphosura</taxon>
        <taxon>Limulidae</taxon>
        <taxon>Limulus</taxon>
    </lineage>
</organism>
<feature type="signal peptide" evidence="1">
    <location>
        <begin position="1"/>
        <end position="21"/>
    </location>
</feature>
<keyword evidence="1" id="KW-0732">Signal</keyword>
<evidence type="ECO:0000313" key="2">
    <source>
        <dbReference type="Proteomes" id="UP000694941"/>
    </source>
</evidence>
<evidence type="ECO:0000313" key="3">
    <source>
        <dbReference type="RefSeq" id="XP_013791418.2"/>
    </source>
</evidence>